<dbReference type="Proteomes" id="UP000650485">
    <property type="component" value="Unassembled WGS sequence"/>
</dbReference>
<feature type="region of interest" description="Disordered" evidence="2">
    <location>
        <begin position="387"/>
        <end position="451"/>
    </location>
</feature>
<name>A0A3R5YSI4_WEICO</name>
<protein>
    <submittedName>
        <fullName evidence="5">DnaD domain protein</fullName>
    </submittedName>
</protein>
<gene>
    <name evidence="5" type="ORF">H7R52_10800</name>
</gene>
<accession>A0A3R5YSI4</accession>
<organism evidence="5 6">
    <name type="scientific">Weissella confusa</name>
    <name type="common">Lactobacillus confusus</name>
    <dbReference type="NCBI Taxonomy" id="1583"/>
    <lineage>
        <taxon>Bacteria</taxon>
        <taxon>Bacillati</taxon>
        <taxon>Bacillota</taxon>
        <taxon>Bacilli</taxon>
        <taxon>Lactobacillales</taxon>
        <taxon>Lactobacillaceae</taxon>
        <taxon>Weissella</taxon>
    </lineage>
</organism>
<feature type="compositionally biased region" description="Basic residues" evidence="2">
    <location>
        <begin position="441"/>
        <end position="451"/>
    </location>
</feature>
<evidence type="ECO:0000259" key="3">
    <source>
        <dbReference type="Pfam" id="PF07261"/>
    </source>
</evidence>
<dbReference type="AlphaFoldDB" id="A0A3R5YSI4"/>
<evidence type="ECO:0000313" key="5">
    <source>
        <dbReference type="EMBL" id="MBC6499150.1"/>
    </source>
</evidence>
<evidence type="ECO:0000259" key="4">
    <source>
        <dbReference type="Pfam" id="PF25888"/>
    </source>
</evidence>
<evidence type="ECO:0000256" key="1">
    <source>
        <dbReference type="ARBA" id="ARBA00093462"/>
    </source>
</evidence>
<feature type="compositionally biased region" description="Basic and acidic residues" evidence="2">
    <location>
        <begin position="260"/>
        <end position="274"/>
    </location>
</feature>
<sequence>MAEFSIRQHYRLMYDEPIDLGAVQSLTKVYLPIIGRDAFTLYLAWAMMGETPDAQNLHVDLLDQLAISQHDFLSARQNLEGMGLIKTYRQDTSFGSQWVYRLFPPMTMKAFLADTMLSSLLAHYLGDELFQQLVDDIKPKDATIPGVNVSTTFFDMMGNVSFEKLPEAPLNNDDTKSDLQKQLHQSAKSVDVSLLTDMLRTFGVSASAVRKHEADLTIVKNLYGLGDVDLVRVIQATITPDNGIDMDAIRTMLKKSYQSDQRHHTELATSKPDEATQATPDTNVKSPAEAIIQSAKNTAPLVFLKNLREVSGGFVTDAEVKALEDIAQLDKVAPEVLNVMLYELTVVEKKATLNKALLQTIVNDWAQAKVTTAVGALEYLQRRAKSRQTKQEKQVASRSNGRQWQRPAQVKETRPDWENQTASTVSEEAAQAAKDQLAQLRARRQQTNKEN</sequence>
<evidence type="ECO:0000256" key="2">
    <source>
        <dbReference type="SAM" id="MobiDB-lite"/>
    </source>
</evidence>
<reference evidence="5" key="1">
    <citation type="submission" date="2020-08" db="EMBL/GenBank/DDBJ databases">
        <title>Complete genome sequence of Weissella confusa strain FS54 provides insights into metabolic potential.</title>
        <authorList>
            <person name="Fhoula I."/>
            <person name="Najjari A."/>
            <person name="Lekired A."/>
            <person name="Bessrour-Aouam N."/>
            <person name="Jaballah S."/>
            <person name="Klibi N."/>
            <person name="Ouzari H.-I."/>
        </authorList>
    </citation>
    <scope>NUCLEOTIDE SEQUENCE</scope>
    <source>
        <strain evidence="5">FS54</strain>
    </source>
</reference>
<feature type="domain" description="DnaB/C C-terminal" evidence="3">
    <location>
        <begin position="308"/>
        <end position="379"/>
    </location>
</feature>
<comment type="caution">
    <text evidence="5">The sequence shown here is derived from an EMBL/GenBank/DDBJ whole genome shotgun (WGS) entry which is preliminary data.</text>
</comment>
<proteinExistence type="inferred from homology"/>
<evidence type="ECO:0000313" key="6">
    <source>
        <dbReference type="Proteomes" id="UP000650485"/>
    </source>
</evidence>
<feature type="compositionally biased region" description="Low complexity" evidence="2">
    <location>
        <begin position="429"/>
        <end position="440"/>
    </location>
</feature>
<dbReference type="InterPro" id="IPR006343">
    <property type="entry name" value="DnaB/C_C"/>
</dbReference>
<dbReference type="RefSeq" id="WP_118704001.1">
    <property type="nucleotide sequence ID" value="NZ_CABJBN010000003.1"/>
</dbReference>
<dbReference type="Pfam" id="PF07261">
    <property type="entry name" value="DnaB_2"/>
    <property type="match status" value="1"/>
</dbReference>
<comment type="similarity">
    <text evidence="1">Belongs to the DnaB/DnaD family.</text>
</comment>
<dbReference type="InterPro" id="IPR058660">
    <property type="entry name" value="WHD_DnaB"/>
</dbReference>
<dbReference type="EMBL" id="JACSZT010000008">
    <property type="protein sequence ID" value="MBC6499150.1"/>
    <property type="molecule type" value="Genomic_DNA"/>
</dbReference>
<feature type="domain" description="Replicative helicase loading/DNA remodeling protein DnaB N-terminal winged helix" evidence="4">
    <location>
        <begin position="9"/>
        <end position="255"/>
    </location>
</feature>
<dbReference type="Pfam" id="PF25888">
    <property type="entry name" value="WHD_DnaB"/>
    <property type="match status" value="1"/>
</dbReference>
<feature type="region of interest" description="Disordered" evidence="2">
    <location>
        <begin position="260"/>
        <end position="284"/>
    </location>
</feature>